<proteinExistence type="predicted"/>
<accession>A0A0P0Z4Z8</accession>
<dbReference type="AlphaFoldDB" id="A0A0P0Z4Z8"/>
<dbReference type="EMBL" id="LC066379">
    <property type="protein sequence ID" value="BAT29251.1"/>
    <property type="molecule type" value="Genomic_DNA"/>
</dbReference>
<name>A0A0P0Z4Z8_9HYPH</name>
<evidence type="ECO:0000256" key="1">
    <source>
        <dbReference type="SAM" id="MobiDB-lite"/>
    </source>
</evidence>
<evidence type="ECO:0000313" key="2">
    <source>
        <dbReference type="EMBL" id="BAT29251.1"/>
    </source>
</evidence>
<feature type="compositionally biased region" description="Polar residues" evidence="1">
    <location>
        <begin position="14"/>
        <end position="26"/>
    </location>
</feature>
<organism evidence="2">
    <name type="scientific">Aurantimonas manganoxydans</name>
    <dbReference type="NCBI Taxonomy" id="651183"/>
    <lineage>
        <taxon>Bacteria</taxon>
        <taxon>Pseudomonadati</taxon>
        <taxon>Pseudomonadota</taxon>
        <taxon>Alphaproteobacteria</taxon>
        <taxon>Hyphomicrobiales</taxon>
        <taxon>Aurantimonadaceae</taxon>
        <taxon>Aurantimonas</taxon>
    </lineage>
</organism>
<sequence>MLGEVKPSPGLKNQRLTTRSSPGNIQKNMLATRMAIRNAIIRRSDFARDETGLDGGALIAAAHALANLQKTCRFDPCKVLDEAAEIEQRTSWSHWLACGDPSPP</sequence>
<reference evidence="2" key="1">
    <citation type="journal article" date="2015" name="Proc. Natl. Acad. Sci. U.S.A.">
        <title>Bacterial clade with the ribosomal RNA operon on a small plasmid rather than the chromosome.</title>
        <authorList>
            <person name="Anda M."/>
            <person name="Ohtsubo Y."/>
            <person name="Okubo T."/>
            <person name="Sugawara M."/>
            <person name="Nagata Y."/>
            <person name="Tsuda M."/>
            <person name="Minamisawa K."/>
            <person name="Mitsui H."/>
        </authorList>
    </citation>
    <scope>NUCLEOTIDE SEQUENCE</scope>
    <source>
        <strain evidence="2">DSM 21871</strain>
    </source>
</reference>
<protein>
    <submittedName>
        <fullName evidence="2">Uncharacterized protein</fullName>
    </submittedName>
</protein>
<feature type="region of interest" description="Disordered" evidence="1">
    <location>
        <begin position="1"/>
        <end position="26"/>
    </location>
</feature>